<evidence type="ECO:0000313" key="1">
    <source>
        <dbReference type="Proteomes" id="UP000887565"/>
    </source>
</evidence>
<keyword evidence="1" id="KW-1185">Reference proteome</keyword>
<protein>
    <submittedName>
        <fullName evidence="2">Uncharacterized protein</fullName>
    </submittedName>
</protein>
<reference evidence="2" key="1">
    <citation type="submission" date="2022-11" db="UniProtKB">
        <authorList>
            <consortium name="WormBaseParasite"/>
        </authorList>
    </citation>
    <scope>IDENTIFICATION</scope>
</reference>
<organism evidence="1 2">
    <name type="scientific">Romanomermis culicivorax</name>
    <name type="common">Nematode worm</name>
    <dbReference type="NCBI Taxonomy" id="13658"/>
    <lineage>
        <taxon>Eukaryota</taxon>
        <taxon>Metazoa</taxon>
        <taxon>Ecdysozoa</taxon>
        <taxon>Nematoda</taxon>
        <taxon>Enoplea</taxon>
        <taxon>Dorylaimia</taxon>
        <taxon>Mermithida</taxon>
        <taxon>Mermithoidea</taxon>
        <taxon>Mermithidae</taxon>
        <taxon>Romanomermis</taxon>
    </lineage>
</organism>
<dbReference type="AlphaFoldDB" id="A0A915JPP2"/>
<evidence type="ECO:0000313" key="2">
    <source>
        <dbReference type="WBParaSite" id="nRc.2.0.1.t28180-RA"/>
    </source>
</evidence>
<name>A0A915JPP2_ROMCU</name>
<dbReference type="WBParaSite" id="nRc.2.0.1.t28180-RA">
    <property type="protein sequence ID" value="nRc.2.0.1.t28180-RA"/>
    <property type="gene ID" value="nRc.2.0.1.g28180"/>
</dbReference>
<dbReference type="Proteomes" id="UP000887565">
    <property type="component" value="Unplaced"/>
</dbReference>
<accession>A0A915JPP2</accession>
<sequence length="81" mass="8785">MTGIGCGSFVRAGLLRPWAGQLAWLCRQHPWQEHISRCAPDGQLQMFCTCADGCIGGLRFHEAGDCCLAISFTMLAGLDLN</sequence>
<proteinExistence type="predicted"/>